<keyword evidence="3" id="KW-1185">Reference proteome</keyword>
<evidence type="ECO:0008006" key="4">
    <source>
        <dbReference type="Google" id="ProtNLM"/>
    </source>
</evidence>
<evidence type="ECO:0000313" key="3">
    <source>
        <dbReference type="Proteomes" id="UP000838308"/>
    </source>
</evidence>
<gene>
    <name evidence="2" type="ORF">BACCIP111895_00848</name>
</gene>
<evidence type="ECO:0000256" key="1">
    <source>
        <dbReference type="SAM" id="Phobius"/>
    </source>
</evidence>
<keyword evidence="1" id="KW-0812">Transmembrane</keyword>
<evidence type="ECO:0000313" key="2">
    <source>
        <dbReference type="EMBL" id="CAH2713694.1"/>
    </source>
</evidence>
<dbReference type="EMBL" id="CALBWS010000003">
    <property type="protein sequence ID" value="CAH2713694.1"/>
    <property type="molecule type" value="Genomic_DNA"/>
</dbReference>
<reference evidence="2" key="1">
    <citation type="submission" date="2022-04" db="EMBL/GenBank/DDBJ databases">
        <authorList>
            <person name="Criscuolo A."/>
        </authorList>
    </citation>
    <scope>NUCLEOTIDE SEQUENCE</scope>
    <source>
        <strain evidence="2">CIP111895</strain>
    </source>
</reference>
<feature type="transmembrane region" description="Helical" evidence="1">
    <location>
        <begin position="86"/>
        <end position="112"/>
    </location>
</feature>
<feature type="transmembrane region" description="Helical" evidence="1">
    <location>
        <begin position="20"/>
        <end position="45"/>
    </location>
</feature>
<feature type="transmembrane region" description="Helical" evidence="1">
    <location>
        <begin position="132"/>
        <end position="155"/>
    </location>
</feature>
<accession>A0ABN8KJR3</accession>
<dbReference type="RefSeq" id="WP_248734037.1">
    <property type="nucleotide sequence ID" value="NZ_CALBWS010000003.1"/>
</dbReference>
<name>A0ABN8KJR3_9BACI</name>
<proteinExistence type="predicted"/>
<dbReference type="Pfam" id="PF11188">
    <property type="entry name" value="DUF2975"/>
    <property type="match status" value="1"/>
</dbReference>
<organism evidence="2 3">
    <name type="scientific">Neobacillus rhizosphaerae</name>
    <dbReference type="NCBI Taxonomy" id="2880965"/>
    <lineage>
        <taxon>Bacteria</taxon>
        <taxon>Bacillati</taxon>
        <taxon>Bacillota</taxon>
        <taxon>Bacilli</taxon>
        <taxon>Bacillales</taxon>
        <taxon>Bacillaceae</taxon>
        <taxon>Neobacillus</taxon>
    </lineage>
</organism>
<dbReference type="InterPro" id="IPR021354">
    <property type="entry name" value="DUF2975"/>
</dbReference>
<feature type="transmembrane region" description="Helical" evidence="1">
    <location>
        <begin position="175"/>
        <end position="195"/>
    </location>
</feature>
<keyword evidence="1" id="KW-1133">Transmembrane helix</keyword>
<comment type="caution">
    <text evidence="2">The sequence shown here is derived from an EMBL/GenBank/DDBJ whole genome shotgun (WGS) entry which is preliminary data.</text>
</comment>
<dbReference type="Proteomes" id="UP000838308">
    <property type="component" value="Unassembled WGS sequence"/>
</dbReference>
<keyword evidence="1" id="KW-0472">Membrane</keyword>
<protein>
    <recommendedName>
        <fullName evidence="4">DUF2975 domain-containing protein</fullName>
    </recommendedName>
</protein>
<sequence length="212" mass="24433">MELVIEKKNFKVLIKGLNMIFTALLIVLSCLLLFFGALIVFASLISENFVLNLIEGGKFSASFNFSGFELFLAEPAIKKFHYDKGIIVLLLFIVLIYISIIFYIIILVKKFLNSIMQGEIFTLSNSKRIEKVAYCFVSLSFVINTIQTYLIYALSQLFTLEQFMESANWIKSVSYHFFGVNWSMFLCGLIIWTIGRIFRYGSFLQEEFDATL</sequence>
<dbReference type="PROSITE" id="PS51257">
    <property type="entry name" value="PROKAR_LIPOPROTEIN"/>
    <property type="match status" value="1"/>
</dbReference>